<feature type="transmembrane region" description="Helical" evidence="1">
    <location>
        <begin position="6"/>
        <end position="27"/>
    </location>
</feature>
<feature type="transmembrane region" description="Helical" evidence="1">
    <location>
        <begin position="73"/>
        <end position="89"/>
    </location>
</feature>
<proteinExistence type="predicted"/>
<dbReference type="Proteomes" id="UP001596501">
    <property type="component" value="Unassembled WGS sequence"/>
</dbReference>
<keyword evidence="3" id="KW-1185">Reference proteome</keyword>
<protein>
    <submittedName>
        <fullName evidence="2">Uncharacterized protein</fullName>
    </submittedName>
</protein>
<keyword evidence="1" id="KW-0472">Membrane</keyword>
<evidence type="ECO:0000256" key="1">
    <source>
        <dbReference type="SAM" id="Phobius"/>
    </source>
</evidence>
<accession>A0ABW2QNH3</accession>
<keyword evidence="1" id="KW-1133">Transmembrane helix</keyword>
<evidence type="ECO:0000313" key="2">
    <source>
        <dbReference type="EMBL" id="MFC7408945.1"/>
    </source>
</evidence>
<gene>
    <name evidence="2" type="ORF">ACFQPB_08740</name>
</gene>
<dbReference type="EMBL" id="JBHTCA010000004">
    <property type="protein sequence ID" value="MFC7408945.1"/>
    <property type="molecule type" value="Genomic_DNA"/>
</dbReference>
<comment type="caution">
    <text evidence="2">The sequence shown here is derived from an EMBL/GenBank/DDBJ whole genome shotgun (WGS) entry which is preliminary data.</text>
</comment>
<evidence type="ECO:0000313" key="3">
    <source>
        <dbReference type="Proteomes" id="UP001596501"/>
    </source>
</evidence>
<reference evidence="3" key="1">
    <citation type="journal article" date="2019" name="Int. J. Syst. Evol. Microbiol.">
        <title>The Global Catalogue of Microorganisms (GCM) 10K type strain sequencing project: providing services to taxonomists for standard genome sequencing and annotation.</title>
        <authorList>
            <consortium name="The Broad Institute Genomics Platform"/>
            <consortium name="The Broad Institute Genome Sequencing Center for Infectious Disease"/>
            <person name="Wu L."/>
            <person name="Ma J."/>
        </authorList>
    </citation>
    <scope>NUCLEOTIDE SEQUENCE [LARGE SCALE GENOMIC DNA]</scope>
    <source>
        <strain evidence="3">CGMCC 1.12371</strain>
    </source>
</reference>
<dbReference type="RefSeq" id="WP_382221954.1">
    <property type="nucleotide sequence ID" value="NZ_JBHTCA010000004.1"/>
</dbReference>
<keyword evidence="1" id="KW-0812">Transmembrane</keyword>
<sequence>MGITTALLHFANFVAPALAVAALLALLSWALRPGARFSHLSLRHARDLFVWSALGGVLVLGLGLVIFGRDGKLATYGALVLIMGTLAFWRHRA</sequence>
<name>A0ABW2QNH3_9BURK</name>
<organism evidence="2 3">
    <name type="scientific">Hydrogenophaga atypica</name>
    <dbReference type="NCBI Taxonomy" id="249409"/>
    <lineage>
        <taxon>Bacteria</taxon>
        <taxon>Pseudomonadati</taxon>
        <taxon>Pseudomonadota</taxon>
        <taxon>Betaproteobacteria</taxon>
        <taxon>Burkholderiales</taxon>
        <taxon>Comamonadaceae</taxon>
        <taxon>Hydrogenophaga</taxon>
    </lineage>
</organism>
<feature type="transmembrane region" description="Helical" evidence="1">
    <location>
        <begin position="48"/>
        <end position="67"/>
    </location>
</feature>